<accession>A0A8J2YG86</accession>
<evidence type="ECO:0000313" key="2">
    <source>
        <dbReference type="Proteomes" id="UP000628775"/>
    </source>
</evidence>
<reference evidence="1" key="2">
    <citation type="submission" date="2020-09" db="EMBL/GenBank/DDBJ databases">
        <authorList>
            <person name="Sun Q."/>
            <person name="Zhou Y."/>
        </authorList>
    </citation>
    <scope>NUCLEOTIDE SEQUENCE</scope>
    <source>
        <strain evidence="1">CGMCC 1.15371</strain>
    </source>
</reference>
<sequence length="57" mass="6684">MLFPYLAFNDLWECMGISAVEKEGCFRVIFLKKHPKPLEHSRDLVHPKGEGSHFFFC</sequence>
<gene>
    <name evidence="1" type="ORF">GCM10011391_10040</name>
</gene>
<comment type="caution">
    <text evidence="1">The sequence shown here is derived from an EMBL/GenBank/DDBJ whole genome shotgun (WGS) entry which is preliminary data.</text>
</comment>
<reference evidence="1" key="1">
    <citation type="journal article" date="2014" name="Int. J. Syst. Evol. Microbiol.">
        <title>Complete genome sequence of Corynebacterium casei LMG S-19264T (=DSM 44701T), isolated from a smear-ripened cheese.</title>
        <authorList>
            <consortium name="US DOE Joint Genome Institute (JGI-PGF)"/>
            <person name="Walter F."/>
            <person name="Albersmeier A."/>
            <person name="Kalinowski J."/>
            <person name="Ruckert C."/>
        </authorList>
    </citation>
    <scope>NUCLEOTIDE SEQUENCE</scope>
    <source>
        <strain evidence="1">CGMCC 1.15371</strain>
    </source>
</reference>
<protein>
    <submittedName>
        <fullName evidence="1">Uncharacterized protein</fullName>
    </submittedName>
</protein>
<proteinExistence type="predicted"/>
<name>A0A8J2YG86_9BACL</name>
<keyword evidence="2" id="KW-1185">Reference proteome</keyword>
<dbReference type="EMBL" id="BMIR01000003">
    <property type="protein sequence ID" value="GGE33376.1"/>
    <property type="molecule type" value="Genomic_DNA"/>
</dbReference>
<dbReference type="Proteomes" id="UP000628775">
    <property type="component" value="Unassembled WGS sequence"/>
</dbReference>
<evidence type="ECO:0000313" key="1">
    <source>
        <dbReference type="EMBL" id="GGE33376.1"/>
    </source>
</evidence>
<organism evidence="1 2">
    <name type="scientific">Pullulanibacillus camelliae</name>
    <dbReference type="NCBI Taxonomy" id="1707096"/>
    <lineage>
        <taxon>Bacteria</taxon>
        <taxon>Bacillati</taxon>
        <taxon>Bacillota</taxon>
        <taxon>Bacilli</taxon>
        <taxon>Bacillales</taxon>
        <taxon>Sporolactobacillaceae</taxon>
        <taxon>Pullulanibacillus</taxon>
    </lineage>
</organism>
<dbReference type="AlphaFoldDB" id="A0A8J2YG86"/>